<protein>
    <recommendedName>
        <fullName evidence="3">Type I restriction enzyme R protein N-terminal domain-containing protein</fullName>
    </recommendedName>
</protein>
<evidence type="ECO:0008006" key="3">
    <source>
        <dbReference type="Google" id="ProtNLM"/>
    </source>
</evidence>
<proteinExistence type="predicted"/>
<dbReference type="EMBL" id="MHQN01000018">
    <property type="protein sequence ID" value="OHA03468.1"/>
    <property type="molecule type" value="Genomic_DNA"/>
</dbReference>
<reference evidence="1 2" key="1">
    <citation type="journal article" date="2016" name="Nat. Commun.">
        <title>Thousands of microbial genomes shed light on interconnected biogeochemical processes in an aquifer system.</title>
        <authorList>
            <person name="Anantharaman K."/>
            <person name="Brown C.T."/>
            <person name="Hug L.A."/>
            <person name="Sharon I."/>
            <person name="Castelle C.J."/>
            <person name="Probst A.J."/>
            <person name="Thomas B.C."/>
            <person name="Singh A."/>
            <person name="Wilkins M.J."/>
            <person name="Karaoz U."/>
            <person name="Brodie E.L."/>
            <person name="Williams K.H."/>
            <person name="Hubbard S.S."/>
            <person name="Banfield J.F."/>
        </authorList>
    </citation>
    <scope>NUCLEOTIDE SEQUENCE [LARGE SCALE GENOMIC DNA]</scope>
</reference>
<dbReference type="AlphaFoldDB" id="A0A1G2KVK5"/>
<accession>A0A1G2KVK5</accession>
<comment type="caution">
    <text evidence="1">The sequence shown here is derived from an EMBL/GenBank/DDBJ whole genome shotgun (WGS) entry which is preliminary data.</text>
</comment>
<name>A0A1G2KVK5_9BACT</name>
<sequence>MATTLRYLRLNEQFFIFSRRAPYMVLRDMADDATDTARMARERIVAQLCVDCIERYGYRLSQLHVRELIPIVSADGWKYPEVDLLIEGKDSNPRLLIKAFSPEEYEASLEQGLDELFLLARAIPSRRTTPLFIIPYTRRLERQRVRENFLVINASAYPSKEAWAAAGRPTETGIPAQG</sequence>
<evidence type="ECO:0000313" key="1">
    <source>
        <dbReference type="EMBL" id="OHA03468.1"/>
    </source>
</evidence>
<gene>
    <name evidence="1" type="ORF">A3C92_02400</name>
</gene>
<organism evidence="1 2">
    <name type="scientific">Candidatus Sungbacteria bacterium RIFCSPHIGHO2_02_FULL_53_17</name>
    <dbReference type="NCBI Taxonomy" id="1802275"/>
    <lineage>
        <taxon>Bacteria</taxon>
        <taxon>Candidatus Sungiibacteriota</taxon>
    </lineage>
</organism>
<evidence type="ECO:0000313" key="2">
    <source>
        <dbReference type="Proteomes" id="UP000177177"/>
    </source>
</evidence>
<dbReference type="Proteomes" id="UP000177177">
    <property type="component" value="Unassembled WGS sequence"/>
</dbReference>